<accession>A0A7J7N4S0</accession>
<evidence type="ECO:0000256" key="4">
    <source>
        <dbReference type="ARBA" id="ARBA00022989"/>
    </source>
</evidence>
<dbReference type="GO" id="GO:0016020">
    <property type="term" value="C:membrane"/>
    <property type="evidence" value="ECO:0007669"/>
    <property type="project" value="UniProtKB-SubCell"/>
</dbReference>
<comment type="similarity">
    <text evidence="2">Belongs to the MscS (TC 1.A.23) family.</text>
</comment>
<comment type="subcellular location">
    <subcellularLocation>
        <location evidence="1">Membrane</location>
        <topology evidence="1">Multi-pass membrane protein</topology>
    </subcellularLocation>
</comment>
<evidence type="ECO:0000313" key="8">
    <source>
        <dbReference type="Proteomes" id="UP000541444"/>
    </source>
</evidence>
<evidence type="ECO:0000256" key="5">
    <source>
        <dbReference type="ARBA" id="ARBA00023136"/>
    </source>
</evidence>
<dbReference type="SUPFAM" id="SSF50182">
    <property type="entry name" value="Sm-like ribonucleoproteins"/>
    <property type="match status" value="1"/>
</dbReference>
<dbReference type="AlphaFoldDB" id="A0A7J7N4S0"/>
<dbReference type="InterPro" id="IPR011014">
    <property type="entry name" value="MscS_channel_TM-2"/>
</dbReference>
<evidence type="ECO:0000313" key="7">
    <source>
        <dbReference type="EMBL" id="KAF6162189.1"/>
    </source>
</evidence>
<dbReference type="InterPro" id="IPR010920">
    <property type="entry name" value="LSM_dom_sf"/>
</dbReference>
<dbReference type="Gene3D" id="2.30.30.60">
    <property type="match status" value="1"/>
</dbReference>
<keyword evidence="8" id="KW-1185">Reference proteome</keyword>
<evidence type="ECO:0000256" key="1">
    <source>
        <dbReference type="ARBA" id="ARBA00004141"/>
    </source>
</evidence>
<keyword evidence="5" id="KW-0472">Membrane</keyword>
<dbReference type="EMBL" id="JACGCM010001055">
    <property type="protein sequence ID" value="KAF6162189.1"/>
    <property type="molecule type" value="Genomic_DNA"/>
</dbReference>
<feature type="domain" description="Mechanosensitive ion channel MscS" evidence="6">
    <location>
        <begin position="385"/>
        <end position="452"/>
    </location>
</feature>
<sequence length="551" mass="59885">MKISQISTLSKLRFSLMKSVYASPAAVNHASHRRLLHSESTTTTTSHTSFSKVTNGVLKPQSSFSRNQKYPTSISSCLIDRNDTHFVSLSQMKPISGVSPRCLHSNNNPLSSLRLGTTSFHSYGSGMSGLGLRSYSSFFGGKGDDLKEPQASGEDSGGVGVGGDWDSNLKGAWQSAVDGASYMGEKAKGVSDELCPHVQQLLDANPYIKEVIIPVGWTFTGTMLAWLVMPKVLRKLHKYSMQSPVALLSGKLPSEQIPYERSLWGALEDPVRYLITFMAFLQLGVMIAPTTIADQYIAQTWRGAVILSAVWFIHRWKTNVFTRALANKNVMGLDREKLLTLDKLSSVGLFVLGSMSLAEACGVAVQSILTVGGIGGVATAFAAKDILGNVLSGLSMQFSKPFSLGDTIKAGSIEGQVIEMGLTTTSLLNAEKFPVVVPNSLFSSQVIVNKSRAQWRAMVSKIPLRIDNLEKVPQITEDIKSMLRSNAKVFLGKEVPYCFLSRIGDSYAELVLGCNLNHMNKDELYATEQDILIQTARIIKENGAALGNILT</sequence>
<dbReference type="SUPFAM" id="SSF82861">
    <property type="entry name" value="Mechanosensitive channel protein MscS (YggB), transmembrane region"/>
    <property type="match status" value="1"/>
</dbReference>
<dbReference type="Gene3D" id="1.10.287.1260">
    <property type="match status" value="1"/>
</dbReference>
<dbReference type="InterPro" id="IPR006685">
    <property type="entry name" value="MscS_channel_2nd"/>
</dbReference>
<dbReference type="PANTHER" id="PTHR30566:SF5">
    <property type="entry name" value="MECHANOSENSITIVE ION CHANNEL PROTEIN 1, MITOCHONDRIAL-RELATED"/>
    <property type="match status" value="1"/>
</dbReference>
<evidence type="ECO:0000256" key="2">
    <source>
        <dbReference type="ARBA" id="ARBA00008017"/>
    </source>
</evidence>
<keyword evidence="4" id="KW-1133">Transmembrane helix</keyword>
<dbReference type="Proteomes" id="UP000541444">
    <property type="component" value="Unassembled WGS sequence"/>
</dbReference>
<reference evidence="7 8" key="1">
    <citation type="journal article" date="2020" name="IScience">
        <title>Genome Sequencing of the Endangered Kingdonia uniflora (Circaeasteraceae, Ranunculales) Reveals Potential Mechanisms of Evolutionary Specialization.</title>
        <authorList>
            <person name="Sun Y."/>
            <person name="Deng T."/>
            <person name="Zhang A."/>
            <person name="Moore M.J."/>
            <person name="Landis J.B."/>
            <person name="Lin N."/>
            <person name="Zhang H."/>
            <person name="Zhang X."/>
            <person name="Huang J."/>
            <person name="Zhang X."/>
            <person name="Sun H."/>
            <person name="Wang H."/>
        </authorList>
    </citation>
    <scope>NUCLEOTIDE SEQUENCE [LARGE SCALE GENOMIC DNA]</scope>
    <source>
        <strain evidence="7">TB1705</strain>
        <tissue evidence="7">Leaf</tissue>
    </source>
</reference>
<name>A0A7J7N4S0_9MAGN</name>
<proteinExistence type="inferred from homology"/>
<dbReference type="GO" id="GO:0055085">
    <property type="term" value="P:transmembrane transport"/>
    <property type="evidence" value="ECO:0007669"/>
    <property type="project" value="InterPro"/>
</dbReference>
<evidence type="ECO:0000256" key="3">
    <source>
        <dbReference type="ARBA" id="ARBA00022692"/>
    </source>
</evidence>
<dbReference type="InterPro" id="IPR023408">
    <property type="entry name" value="MscS_beta-dom_sf"/>
</dbReference>
<protein>
    <recommendedName>
        <fullName evidence="6">Mechanosensitive ion channel MscS domain-containing protein</fullName>
    </recommendedName>
</protein>
<dbReference type="Pfam" id="PF00924">
    <property type="entry name" value="MS_channel_2nd"/>
    <property type="match status" value="1"/>
</dbReference>
<keyword evidence="3" id="KW-0812">Transmembrane</keyword>
<gene>
    <name evidence="7" type="ORF">GIB67_008318</name>
</gene>
<comment type="caution">
    <text evidence="7">The sequence shown here is derived from an EMBL/GenBank/DDBJ whole genome shotgun (WGS) entry which is preliminary data.</text>
</comment>
<dbReference type="PANTHER" id="PTHR30566">
    <property type="entry name" value="YNAI-RELATED MECHANOSENSITIVE ION CHANNEL"/>
    <property type="match status" value="1"/>
</dbReference>
<organism evidence="7 8">
    <name type="scientific">Kingdonia uniflora</name>
    <dbReference type="NCBI Taxonomy" id="39325"/>
    <lineage>
        <taxon>Eukaryota</taxon>
        <taxon>Viridiplantae</taxon>
        <taxon>Streptophyta</taxon>
        <taxon>Embryophyta</taxon>
        <taxon>Tracheophyta</taxon>
        <taxon>Spermatophyta</taxon>
        <taxon>Magnoliopsida</taxon>
        <taxon>Ranunculales</taxon>
        <taxon>Circaeasteraceae</taxon>
        <taxon>Kingdonia</taxon>
    </lineage>
</organism>
<evidence type="ECO:0000259" key="6">
    <source>
        <dbReference type="Pfam" id="PF00924"/>
    </source>
</evidence>
<dbReference type="OrthoDB" id="567160at2759"/>